<gene>
    <name evidence="1" type="ORF">llap_5336</name>
</gene>
<dbReference type="Proteomes" id="UP000233556">
    <property type="component" value="Unassembled WGS sequence"/>
</dbReference>
<reference evidence="2" key="2">
    <citation type="submission" date="2017-12" db="EMBL/GenBank/DDBJ databases">
        <title>Genome sequence of the Bar-tailed Godwit (Limosa lapponica baueri).</title>
        <authorList>
            <person name="Lima N.C.B."/>
            <person name="Parody-Merino A.M."/>
            <person name="Battley P.F."/>
            <person name="Fidler A.E."/>
            <person name="Prosdocimi F."/>
        </authorList>
    </citation>
    <scope>NUCLEOTIDE SEQUENCE [LARGE SCALE GENOMIC DNA]</scope>
</reference>
<dbReference type="AlphaFoldDB" id="A0A2I0UEG3"/>
<evidence type="ECO:0000313" key="1">
    <source>
        <dbReference type="EMBL" id="PKU44393.1"/>
    </source>
</evidence>
<proteinExistence type="predicted"/>
<evidence type="ECO:0000313" key="2">
    <source>
        <dbReference type="Proteomes" id="UP000233556"/>
    </source>
</evidence>
<name>A0A2I0UEG3_LIMLA</name>
<organism evidence="1 2">
    <name type="scientific">Limosa lapponica baueri</name>
    <dbReference type="NCBI Taxonomy" id="1758121"/>
    <lineage>
        <taxon>Eukaryota</taxon>
        <taxon>Metazoa</taxon>
        <taxon>Chordata</taxon>
        <taxon>Craniata</taxon>
        <taxon>Vertebrata</taxon>
        <taxon>Euteleostomi</taxon>
        <taxon>Archelosauria</taxon>
        <taxon>Archosauria</taxon>
        <taxon>Dinosauria</taxon>
        <taxon>Saurischia</taxon>
        <taxon>Theropoda</taxon>
        <taxon>Coelurosauria</taxon>
        <taxon>Aves</taxon>
        <taxon>Neognathae</taxon>
        <taxon>Neoaves</taxon>
        <taxon>Charadriiformes</taxon>
        <taxon>Scolopacidae</taxon>
        <taxon>Limosa</taxon>
    </lineage>
</organism>
<reference evidence="2" key="1">
    <citation type="submission" date="2017-11" db="EMBL/GenBank/DDBJ databases">
        <authorList>
            <person name="Lima N.C."/>
            <person name="Parody-Merino A.M."/>
            <person name="Battley P.F."/>
            <person name="Fidler A.E."/>
            <person name="Prosdocimi F."/>
        </authorList>
    </citation>
    <scope>NUCLEOTIDE SEQUENCE [LARGE SCALE GENOMIC DNA]</scope>
</reference>
<dbReference type="OrthoDB" id="9221781at2759"/>
<accession>A0A2I0UEG3</accession>
<sequence length="225" mass="25281">MSWNDCNLLQVWQAGLTQVSGYSLPAELREDKLCELRVSPKKAVGFLGCKRALPAHTELLIHQHPQVLWLRAALNAFSAQPVFVFRIAATQVQDLVLSLVELHEVSMGPSLKPVKFPLGGIPSFQHVDRSTQLGVVRKLAEGAHNPTAHVANKDVRQYQSQYRPLRSTTRHWFPFGHRTIDCNYLNVAIKPVSYPPSGSSIKSVSLQFRDQDVMQDSVNTLYKSR</sequence>
<protein>
    <submittedName>
        <fullName evidence="1">Uncharacterized protein</fullName>
    </submittedName>
</protein>
<keyword evidence="2" id="KW-1185">Reference proteome</keyword>
<dbReference type="EMBL" id="KZ505831">
    <property type="protein sequence ID" value="PKU44393.1"/>
    <property type="molecule type" value="Genomic_DNA"/>
</dbReference>